<gene>
    <name evidence="2" type="ORF">E3E12_07845</name>
</gene>
<reference evidence="2 3" key="1">
    <citation type="submission" date="2019-03" db="EMBL/GenBank/DDBJ databases">
        <title>The complete genome sequence of Swingsia_sp. F3b2 LMG30590(T).</title>
        <authorList>
            <person name="Chua K.-O."/>
            <person name="Chan K.-G."/>
            <person name="See-Too W.-S."/>
        </authorList>
    </citation>
    <scope>NUCLEOTIDE SEQUENCE [LARGE SCALE GENOMIC DNA]</scope>
    <source>
        <strain evidence="2 3">F3b2</strain>
    </source>
</reference>
<proteinExistence type="predicted"/>
<keyword evidence="3" id="KW-1185">Reference proteome</keyword>
<dbReference type="KEGG" id="swf:E3E12_07845"/>
<accession>A0A4Y6UC09</accession>
<evidence type="ECO:0000256" key="1">
    <source>
        <dbReference type="SAM" id="MobiDB-lite"/>
    </source>
</evidence>
<feature type="compositionally biased region" description="Basic and acidic residues" evidence="1">
    <location>
        <begin position="1"/>
        <end position="10"/>
    </location>
</feature>
<feature type="region of interest" description="Disordered" evidence="1">
    <location>
        <begin position="204"/>
        <end position="226"/>
    </location>
</feature>
<dbReference type="AlphaFoldDB" id="A0A4Y6UC09"/>
<sequence length="313" mass="36554">MGEREARGEHSQTVPAEKAEETKERIEWAEDFGVKNYKTGPMPSAHGEWTYGTGRAKDGWVPDYEAILQHGTRPRFERRPRDQTWLRYSQKEHHDRDEQRAKLGLELRTGLQKITGPIKEQNRQAAEIIRKLQRTASRNIVRLVSQGGPSRFGKTYEIWGPEKGSPGIIVTSNNEFKFYSDTLDKWGFPREDLDEVALKFKRKSHRSSRKEKAPQKPETKSKPILKTDDQISSKNPFYVYGENPFITGNEYDDPLADLDRVERAALNYLWTSFTEQTKIWSELHRQHPYVFGVNPIVKFGWEGMKIFLRRMKK</sequence>
<dbReference type="RefSeq" id="WP_141443812.1">
    <property type="nucleotide sequence ID" value="NZ_CP038231.1"/>
</dbReference>
<name>A0A4Y6UC09_9PROT</name>
<dbReference type="EMBL" id="CP038231">
    <property type="protein sequence ID" value="QDH14108.1"/>
    <property type="molecule type" value="Genomic_DNA"/>
</dbReference>
<evidence type="ECO:0000313" key="2">
    <source>
        <dbReference type="EMBL" id="QDH14108.1"/>
    </source>
</evidence>
<dbReference type="Proteomes" id="UP000318709">
    <property type="component" value="Chromosome"/>
</dbReference>
<feature type="region of interest" description="Disordered" evidence="1">
    <location>
        <begin position="1"/>
        <end position="25"/>
    </location>
</feature>
<organism evidence="2 3">
    <name type="scientific">Formicincola oecophyllae</name>
    <dbReference type="NCBI Taxonomy" id="2558361"/>
    <lineage>
        <taxon>Bacteria</taxon>
        <taxon>Pseudomonadati</taxon>
        <taxon>Pseudomonadota</taxon>
        <taxon>Alphaproteobacteria</taxon>
        <taxon>Acetobacterales</taxon>
        <taxon>Acetobacteraceae</taxon>
        <taxon>Formicincola</taxon>
    </lineage>
</organism>
<protein>
    <submittedName>
        <fullName evidence="2">Uncharacterized protein</fullName>
    </submittedName>
</protein>
<evidence type="ECO:0000313" key="3">
    <source>
        <dbReference type="Proteomes" id="UP000318709"/>
    </source>
</evidence>
<feature type="compositionally biased region" description="Basic and acidic residues" evidence="1">
    <location>
        <begin position="210"/>
        <end position="226"/>
    </location>
</feature>